<organism evidence="1 2">
    <name type="scientific">Faecalibacillus faecis</name>
    <dbReference type="NCBI Taxonomy" id="1982628"/>
    <lineage>
        <taxon>Bacteria</taxon>
        <taxon>Bacillati</taxon>
        <taxon>Bacillota</taxon>
        <taxon>Erysipelotrichia</taxon>
        <taxon>Erysipelotrichales</taxon>
        <taxon>Coprobacillaceae</taxon>
        <taxon>Faecalibacillus</taxon>
    </lineage>
</organism>
<dbReference type="Gene3D" id="3.40.50.10490">
    <property type="entry name" value="Glucose-6-phosphate isomerase like protein, domain 1"/>
    <property type="match status" value="1"/>
</dbReference>
<evidence type="ECO:0008006" key="3">
    <source>
        <dbReference type="Google" id="ProtNLM"/>
    </source>
</evidence>
<dbReference type="GO" id="GO:1901135">
    <property type="term" value="P:carbohydrate derivative metabolic process"/>
    <property type="evidence" value="ECO:0007669"/>
    <property type="project" value="InterPro"/>
</dbReference>
<dbReference type="Proteomes" id="UP000241201">
    <property type="component" value="Unassembled WGS sequence"/>
</dbReference>
<proteinExistence type="predicted"/>
<accession>A0A2T3G3E5</accession>
<dbReference type="SUPFAM" id="SSF53697">
    <property type="entry name" value="SIS domain"/>
    <property type="match status" value="1"/>
</dbReference>
<protein>
    <recommendedName>
        <fullName evidence="3">MurR/RpiR family transcriptional regulator</fullName>
    </recommendedName>
</protein>
<dbReference type="InterPro" id="IPR036388">
    <property type="entry name" value="WH-like_DNA-bd_sf"/>
</dbReference>
<reference evidence="2" key="1">
    <citation type="submission" date="2018-03" db="EMBL/GenBank/DDBJ databases">
        <title>Lachnoclostridium SNUG30370 gen.nov., sp.nov., isolated from human faeces.</title>
        <authorList>
            <person name="Seo B."/>
            <person name="Jeon K."/>
            <person name="Ko G."/>
        </authorList>
    </citation>
    <scope>NUCLEOTIDE SEQUENCE [LARGE SCALE GENOMIC DNA]</scope>
    <source>
        <strain evidence="2">SNUG30370</strain>
    </source>
</reference>
<dbReference type="InterPro" id="IPR046348">
    <property type="entry name" value="SIS_dom_sf"/>
</dbReference>
<comment type="caution">
    <text evidence="1">The sequence shown here is derived from an EMBL/GenBank/DDBJ whole genome shotgun (WGS) entry which is preliminary data.</text>
</comment>
<sequence length="251" mass="29823">MGNVLLARILEYFNGTLFLDDNYRFCVFFIENYIDFYKMTLEEVVEKSKISKDAILNFLSHLGFDDYTSFQDKLYADVILRQDQIRSRMLGLKMDDLFKQVHLCDDKEKFIEDLDHICHDISTSKRIVIIGALYPISIAVEFQTDLITFGKPVFQYHSFDTQLDLNKDDYVIFVSATGRAYDAFMNDHQDFDINRSQFLLITQNKKYKSQIGDERVIYVASSRHDSIDFNYRLMTIFDIMRVTYYKKYHFI</sequence>
<dbReference type="GO" id="GO:0097367">
    <property type="term" value="F:carbohydrate derivative binding"/>
    <property type="evidence" value="ECO:0007669"/>
    <property type="project" value="InterPro"/>
</dbReference>
<dbReference type="GeneID" id="77469554"/>
<evidence type="ECO:0000313" key="1">
    <source>
        <dbReference type="EMBL" id="PST42039.1"/>
    </source>
</evidence>
<gene>
    <name evidence="1" type="ORF">C7U55_00355</name>
</gene>
<keyword evidence="2" id="KW-1185">Reference proteome</keyword>
<evidence type="ECO:0000313" key="2">
    <source>
        <dbReference type="Proteomes" id="UP000241201"/>
    </source>
</evidence>
<dbReference type="RefSeq" id="WP_106986836.1">
    <property type="nucleotide sequence ID" value="NZ_DAWBWI010000059.1"/>
</dbReference>
<dbReference type="EMBL" id="PYLP01000001">
    <property type="protein sequence ID" value="PST42039.1"/>
    <property type="molecule type" value="Genomic_DNA"/>
</dbReference>
<name>A0A2T3G3E5_9FIRM</name>
<dbReference type="AlphaFoldDB" id="A0A2T3G3E5"/>
<dbReference type="Gene3D" id="1.10.10.10">
    <property type="entry name" value="Winged helix-like DNA-binding domain superfamily/Winged helix DNA-binding domain"/>
    <property type="match status" value="1"/>
</dbReference>